<dbReference type="AlphaFoldDB" id="A0A553QGV8"/>
<proteinExistence type="predicted"/>
<organism evidence="1 2">
    <name type="scientific">Danionella cerebrum</name>
    <dbReference type="NCBI Taxonomy" id="2873325"/>
    <lineage>
        <taxon>Eukaryota</taxon>
        <taxon>Metazoa</taxon>
        <taxon>Chordata</taxon>
        <taxon>Craniata</taxon>
        <taxon>Vertebrata</taxon>
        <taxon>Euteleostomi</taxon>
        <taxon>Actinopterygii</taxon>
        <taxon>Neopterygii</taxon>
        <taxon>Teleostei</taxon>
        <taxon>Ostariophysi</taxon>
        <taxon>Cypriniformes</taxon>
        <taxon>Danionidae</taxon>
        <taxon>Danioninae</taxon>
        <taxon>Danionella</taxon>
    </lineage>
</organism>
<keyword evidence="2" id="KW-1185">Reference proteome</keyword>
<dbReference type="Proteomes" id="UP000316079">
    <property type="component" value="Unassembled WGS sequence"/>
</dbReference>
<comment type="caution">
    <text evidence="1">The sequence shown here is derived from an EMBL/GenBank/DDBJ whole genome shotgun (WGS) entry which is preliminary data.</text>
</comment>
<evidence type="ECO:0000313" key="1">
    <source>
        <dbReference type="EMBL" id="TRY89166.1"/>
    </source>
</evidence>
<evidence type="ECO:0000313" key="2">
    <source>
        <dbReference type="Proteomes" id="UP000316079"/>
    </source>
</evidence>
<accession>A0A553QGV8</accession>
<gene>
    <name evidence="1" type="ORF">DNTS_018079</name>
</gene>
<protein>
    <submittedName>
        <fullName evidence="1">Uncharacterized protein</fullName>
    </submittedName>
</protein>
<name>A0A553QGV8_9TELE</name>
<reference evidence="1 2" key="1">
    <citation type="journal article" date="2019" name="Sci. Data">
        <title>Hybrid genome assembly and annotation of Danionella translucida.</title>
        <authorList>
            <person name="Kadobianskyi M."/>
            <person name="Schulze L."/>
            <person name="Schuelke M."/>
            <person name="Judkewitz B."/>
        </authorList>
    </citation>
    <scope>NUCLEOTIDE SEQUENCE [LARGE SCALE GENOMIC DNA]</scope>
    <source>
        <strain evidence="1 2">Bolton</strain>
    </source>
</reference>
<sequence length="98" mass="10955">MSASGKSVQMLQLSPELCRALEFAQDQKGNLTSSSPAADEPVEHMLKHRLLNTLWTFTPALAASRARPWFLESEACVSIGQMFEGQKTVMEQEKTRRS</sequence>
<dbReference type="EMBL" id="SRMA01025997">
    <property type="protein sequence ID" value="TRY89166.1"/>
    <property type="molecule type" value="Genomic_DNA"/>
</dbReference>